<dbReference type="FunFam" id="3.40.190.10:FF:000109">
    <property type="entry name" value="Glutamate receptor"/>
    <property type="match status" value="1"/>
</dbReference>
<sequence length="811" mass="90406">MPSAEPMPSFPRHLPSLNILSLGNEFFGDWMGVALIPFQLGLSKLDLRKVVKSSLSGVDKSITAMYKKLQKNLTSEEVLPSLWDKCKRERQRRWRWHGGSSRSNGGGGSNNDDDDGGGGGNGGGNGGSEVIIVFKNSVRISITRKKEREERTVIETESTERADRSRGVEQDPDGGHESPRGCRQAPRVPERLLINSLEDWVTVDALGEAVGDCRWPGQLLACIEMETGPFIRRTLMVVLFCMWVPMKVISRTGNASVSSSKLSVVNIRALYTFNYVIGRSAKPAIEAAVDDVNSDSTVLAGMKLNLILHDTNCSGFLGIVEALQLMENDVVAIIGPQSSRIAHVISHVVNELHVLLMSFAATDPTLSALQEVVTIFVDNDYRRNGISVLGDALAKKHAEISYKVAFTPRASRKMTSKLLRMLTAGYTWIATDWVPSVLDSSKSIDPNTMNPLQGIIALHHHTPDSDLKKMPNQVSYLEYATKDKGPLGVKGYCIDVFEDVIKFLPYAVPHTYMLYGNGLRNPSYNNLVNDVAENKYDAAVGDIIIITNKTRIVDFTQPYMESGLVMVVPVKEKKSSASAFLRPFTVEMWCLTGTIFLFVGAVFWILEHRMNHEFHGPPNQQLITIFCYTASLTSILMVQQLTSNIKGIDSLITSTNSIGEEYVDALHKGPKVGGVAAIVDKLPYIELLLYKINCKFRTVGQEFTKRGWGFVFQRDSLVMDLSTAILLLSKNGDPQRIHDRWLSLNRYTPKDEEQDIDELESVRPKSTWRMTSFKVFDDKKEDEVMESIKRKSDSKRQASQRSYGHPSSPSR</sequence>
<name>A0A4S4DUY3_CAMSN</name>
<evidence type="ECO:0000256" key="10">
    <source>
        <dbReference type="ARBA" id="ARBA00023303"/>
    </source>
</evidence>
<dbReference type="InterPro" id="IPR001828">
    <property type="entry name" value="ANF_lig-bd_rcpt"/>
</dbReference>
<evidence type="ECO:0000256" key="3">
    <source>
        <dbReference type="ARBA" id="ARBA00022692"/>
    </source>
</evidence>
<dbReference type="Proteomes" id="UP000306102">
    <property type="component" value="Unassembled WGS sequence"/>
</dbReference>
<evidence type="ECO:0000256" key="12">
    <source>
        <dbReference type="SAM" id="Phobius"/>
    </source>
</evidence>
<keyword evidence="8" id="KW-0325">Glycoprotein</keyword>
<reference evidence="14 15" key="1">
    <citation type="journal article" date="2018" name="Proc. Natl. Acad. Sci. U.S.A.">
        <title>Draft genome sequence of Camellia sinensis var. sinensis provides insights into the evolution of the tea genome and tea quality.</title>
        <authorList>
            <person name="Wei C."/>
            <person name="Yang H."/>
            <person name="Wang S."/>
            <person name="Zhao J."/>
            <person name="Liu C."/>
            <person name="Gao L."/>
            <person name="Xia E."/>
            <person name="Lu Y."/>
            <person name="Tai Y."/>
            <person name="She G."/>
            <person name="Sun J."/>
            <person name="Cao H."/>
            <person name="Tong W."/>
            <person name="Gao Q."/>
            <person name="Li Y."/>
            <person name="Deng W."/>
            <person name="Jiang X."/>
            <person name="Wang W."/>
            <person name="Chen Q."/>
            <person name="Zhang S."/>
            <person name="Li H."/>
            <person name="Wu J."/>
            <person name="Wang P."/>
            <person name="Li P."/>
            <person name="Shi C."/>
            <person name="Zheng F."/>
            <person name="Jian J."/>
            <person name="Huang B."/>
            <person name="Shan D."/>
            <person name="Shi M."/>
            <person name="Fang C."/>
            <person name="Yue Y."/>
            <person name="Li F."/>
            <person name="Li D."/>
            <person name="Wei S."/>
            <person name="Han B."/>
            <person name="Jiang C."/>
            <person name="Yin Y."/>
            <person name="Xia T."/>
            <person name="Zhang Z."/>
            <person name="Bennetzen J.L."/>
            <person name="Zhao S."/>
            <person name="Wan X."/>
        </authorList>
    </citation>
    <scope>NUCLEOTIDE SEQUENCE [LARGE SCALE GENOMIC DNA]</scope>
    <source>
        <strain evidence="15">cv. Shuchazao</strain>
        <tissue evidence="14">Leaf</tissue>
    </source>
</reference>
<evidence type="ECO:0000256" key="11">
    <source>
        <dbReference type="SAM" id="MobiDB-lite"/>
    </source>
</evidence>
<evidence type="ECO:0000259" key="13">
    <source>
        <dbReference type="SMART" id="SM00079"/>
    </source>
</evidence>
<feature type="compositionally biased region" description="Gly residues" evidence="11">
    <location>
        <begin position="117"/>
        <end position="126"/>
    </location>
</feature>
<keyword evidence="7" id="KW-0675">Receptor</keyword>
<keyword evidence="3 12" id="KW-0812">Transmembrane</keyword>
<keyword evidence="6 12" id="KW-0472">Membrane</keyword>
<feature type="domain" description="Ionotropic glutamate receptor C-terminal" evidence="13">
    <location>
        <begin position="473"/>
        <end position="744"/>
    </location>
</feature>
<evidence type="ECO:0000256" key="7">
    <source>
        <dbReference type="ARBA" id="ARBA00023170"/>
    </source>
</evidence>
<dbReference type="PANTHER" id="PTHR18966">
    <property type="entry name" value="IONOTROPIC GLUTAMATE RECEPTOR"/>
    <property type="match status" value="1"/>
</dbReference>
<evidence type="ECO:0000256" key="4">
    <source>
        <dbReference type="ARBA" id="ARBA00022989"/>
    </source>
</evidence>
<evidence type="ECO:0000256" key="6">
    <source>
        <dbReference type="ARBA" id="ARBA00023136"/>
    </source>
</evidence>
<keyword evidence="10" id="KW-0407">Ion channel</keyword>
<dbReference type="GO" id="GO:0016020">
    <property type="term" value="C:membrane"/>
    <property type="evidence" value="ECO:0007669"/>
    <property type="project" value="UniProtKB-SubCell"/>
</dbReference>
<dbReference type="EMBL" id="SDRB02010253">
    <property type="protein sequence ID" value="THG07099.1"/>
    <property type="molecule type" value="Genomic_DNA"/>
</dbReference>
<evidence type="ECO:0000256" key="1">
    <source>
        <dbReference type="ARBA" id="ARBA00004141"/>
    </source>
</evidence>
<keyword evidence="4 12" id="KW-1133">Transmembrane helix</keyword>
<feature type="compositionally biased region" description="Polar residues" evidence="11">
    <location>
        <begin position="797"/>
        <end position="811"/>
    </location>
</feature>
<dbReference type="Pfam" id="PF01094">
    <property type="entry name" value="ANF_receptor"/>
    <property type="match status" value="1"/>
</dbReference>
<feature type="region of interest" description="Disordered" evidence="11">
    <location>
        <begin position="145"/>
        <end position="185"/>
    </location>
</feature>
<evidence type="ECO:0000313" key="14">
    <source>
        <dbReference type="EMBL" id="THG07099.1"/>
    </source>
</evidence>
<dbReference type="AlphaFoldDB" id="A0A4S4DUY3"/>
<dbReference type="SUPFAM" id="SSF53822">
    <property type="entry name" value="Periplasmic binding protein-like I"/>
    <property type="match status" value="1"/>
</dbReference>
<evidence type="ECO:0000256" key="2">
    <source>
        <dbReference type="ARBA" id="ARBA00022448"/>
    </source>
</evidence>
<dbReference type="SMART" id="SM00079">
    <property type="entry name" value="PBPe"/>
    <property type="match status" value="1"/>
</dbReference>
<dbReference type="FunFam" id="3.40.190.10:FF:000054">
    <property type="entry name" value="Glutamate receptor"/>
    <property type="match status" value="1"/>
</dbReference>
<dbReference type="Gene3D" id="3.40.50.2300">
    <property type="match status" value="1"/>
</dbReference>
<feature type="region of interest" description="Disordered" evidence="11">
    <location>
        <begin position="93"/>
        <end position="126"/>
    </location>
</feature>
<evidence type="ECO:0000256" key="8">
    <source>
        <dbReference type="ARBA" id="ARBA00023180"/>
    </source>
</evidence>
<accession>A0A4S4DUY3</accession>
<organism evidence="14 15">
    <name type="scientific">Camellia sinensis var. sinensis</name>
    <name type="common">China tea</name>
    <dbReference type="NCBI Taxonomy" id="542762"/>
    <lineage>
        <taxon>Eukaryota</taxon>
        <taxon>Viridiplantae</taxon>
        <taxon>Streptophyta</taxon>
        <taxon>Embryophyta</taxon>
        <taxon>Tracheophyta</taxon>
        <taxon>Spermatophyta</taxon>
        <taxon>Magnoliopsida</taxon>
        <taxon>eudicotyledons</taxon>
        <taxon>Gunneridae</taxon>
        <taxon>Pentapetalae</taxon>
        <taxon>asterids</taxon>
        <taxon>Ericales</taxon>
        <taxon>Theaceae</taxon>
        <taxon>Camellia</taxon>
    </lineage>
</organism>
<proteinExistence type="predicted"/>
<keyword evidence="15" id="KW-1185">Reference proteome</keyword>
<evidence type="ECO:0000313" key="15">
    <source>
        <dbReference type="Proteomes" id="UP000306102"/>
    </source>
</evidence>
<keyword evidence="2" id="KW-0813">Transport</keyword>
<dbReference type="InterPro" id="IPR001320">
    <property type="entry name" value="Iontro_rcpt_C"/>
</dbReference>
<comment type="caution">
    <text evidence="14">The sequence shown here is derived from an EMBL/GenBank/DDBJ whole genome shotgun (WGS) entry which is preliminary data.</text>
</comment>
<gene>
    <name evidence="14" type="ORF">TEA_022520</name>
</gene>
<evidence type="ECO:0000256" key="9">
    <source>
        <dbReference type="ARBA" id="ARBA00023286"/>
    </source>
</evidence>
<feature type="compositionally biased region" description="Basic and acidic residues" evidence="11">
    <location>
        <begin position="145"/>
        <end position="180"/>
    </location>
</feature>
<feature type="region of interest" description="Disordered" evidence="11">
    <location>
        <begin position="780"/>
        <end position="811"/>
    </location>
</feature>
<comment type="subcellular location">
    <subcellularLocation>
        <location evidence="1">Membrane</location>
        <topology evidence="1">Multi-pass membrane protein</topology>
    </subcellularLocation>
</comment>
<dbReference type="Pfam" id="PF10613">
    <property type="entry name" value="Lig_chan-Glu_bd"/>
    <property type="match status" value="1"/>
</dbReference>
<keyword evidence="5" id="KW-0406">Ion transport</keyword>
<protein>
    <recommendedName>
        <fullName evidence="13">Ionotropic glutamate receptor C-terminal domain-containing protein</fullName>
    </recommendedName>
</protein>
<dbReference type="InterPro" id="IPR019594">
    <property type="entry name" value="Glu/Gly-bd"/>
</dbReference>
<dbReference type="SUPFAM" id="SSF53850">
    <property type="entry name" value="Periplasmic binding protein-like II"/>
    <property type="match status" value="1"/>
</dbReference>
<dbReference type="InterPro" id="IPR015683">
    <property type="entry name" value="Ionotropic_Glu_rcpt"/>
</dbReference>
<keyword evidence="9" id="KW-1071">Ligand-gated ion channel</keyword>
<dbReference type="InterPro" id="IPR028082">
    <property type="entry name" value="Peripla_BP_I"/>
</dbReference>
<dbReference type="Gene3D" id="3.40.190.10">
    <property type="entry name" value="Periplasmic binding protein-like II"/>
    <property type="match status" value="3"/>
</dbReference>
<evidence type="ECO:0000256" key="5">
    <source>
        <dbReference type="ARBA" id="ARBA00023065"/>
    </source>
</evidence>
<dbReference type="GO" id="GO:0015276">
    <property type="term" value="F:ligand-gated monoatomic ion channel activity"/>
    <property type="evidence" value="ECO:0007669"/>
    <property type="project" value="InterPro"/>
</dbReference>
<feature type="compositionally biased region" description="Basic and acidic residues" evidence="11">
    <location>
        <begin position="780"/>
        <end position="796"/>
    </location>
</feature>
<feature type="transmembrane region" description="Helical" evidence="12">
    <location>
        <begin position="586"/>
        <end position="606"/>
    </location>
</feature>